<dbReference type="PROSITE" id="PS50297">
    <property type="entry name" value="ANK_REP_REGION"/>
    <property type="match status" value="1"/>
</dbReference>
<accession>A0ABD0LBE0</accession>
<evidence type="ECO:0000256" key="1">
    <source>
        <dbReference type="PROSITE-ProRule" id="PRU00023"/>
    </source>
</evidence>
<dbReference type="Proteomes" id="UP001519460">
    <property type="component" value="Unassembled WGS sequence"/>
</dbReference>
<reference evidence="2 3" key="1">
    <citation type="journal article" date="2023" name="Sci. Data">
        <title>Genome assembly of the Korean intertidal mud-creeper Batillaria attramentaria.</title>
        <authorList>
            <person name="Patra A.K."/>
            <person name="Ho P.T."/>
            <person name="Jun S."/>
            <person name="Lee S.J."/>
            <person name="Kim Y."/>
            <person name="Won Y.J."/>
        </authorList>
    </citation>
    <scope>NUCLEOTIDE SEQUENCE [LARGE SCALE GENOMIC DNA]</scope>
    <source>
        <strain evidence="2">Wonlab-2016</strain>
    </source>
</reference>
<protein>
    <submittedName>
        <fullName evidence="2">Uncharacterized protein</fullName>
    </submittedName>
</protein>
<dbReference type="SUPFAM" id="SSF48403">
    <property type="entry name" value="Ankyrin repeat"/>
    <property type="match status" value="1"/>
</dbReference>
<sequence length="80" mass="9215">MFNQSNTDQTRRMYDVTMPNRVDDMTEQILRNHYPLHLACRDADEERVKALLQSGCDVYQEDGLRGWTPMHWAAAAGSVS</sequence>
<evidence type="ECO:0000313" key="2">
    <source>
        <dbReference type="EMBL" id="KAK7496573.1"/>
    </source>
</evidence>
<proteinExistence type="predicted"/>
<dbReference type="EMBL" id="JACVVK020000066">
    <property type="protein sequence ID" value="KAK7496573.1"/>
    <property type="molecule type" value="Genomic_DNA"/>
</dbReference>
<name>A0ABD0LBE0_9CAEN</name>
<dbReference type="InterPro" id="IPR036770">
    <property type="entry name" value="Ankyrin_rpt-contain_sf"/>
</dbReference>
<comment type="caution">
    <text evidence="2">The sequence shown here is derived from an EMBL/GenBank/DDBJ whole genome shotgun (WGS) entry which is preliminary data.</text>
</comment>
<organism evidence="2 3">
    <name type="scientific">Batillaria attramentaria</name>
    <dbReference type="NCBI Taxonomy" id="370345"/>
    <lineage>
        <taxon>Eukaryota</taxon>
        <taxon>Metazoa</taxon>
        <taxon>Spiralia</taxon>
        <taxon>Lophotrochozoa</taxon>
        <taxon>Mollusca</taxon>
        <taxon>Gastropoda</taxon>
        <taxon>Caenogastropoda</taxon>
        <taxon>Sorbeoconcha</taxon>
        <taxon>Cerithioidea</taxon>
        <taxon>Batillariidae</taxon>
        <taxon>Batillaria</taxon>
    </lineage>
</organism>
<dbReference type="InterPro" id="IPR002110">
    <property type="entry name" value="Ankyrin_rpt"/>
</dbReference>
<dbReference type="Pfam" id="PF12796">
    <property type="entry name" value="Ank_2"/>
    <property type="match status" value="1"/>
</dbReference>
<dbReference type="AlphaFoldDB" id="A0ABD0LBE0"/>
<gene>
    <name evidence="2" type="ORF">BaRGS_00012225</name>
</gene>
<evidence type="ECO:0000313" key="3">
    <source>
        <dbReference type="Proteomes" id="UP001519460"/>
    </source>
</evidence>
<keyword evidence="1" id="KW-0040">ANK repeat</keyword>
<dbReference type="Gene3D" id="1.25.40.20">
    <property type="entry name" value="Ankyrin repeat-containing domain"/>
    <property type="match status" value="1"/>
</dbReference>
<keyword evidence="3" id="KW-1185">Reference proteome</keyword>
<feature type="repeat" description="ANK" evidence="1">
    <location>
        <begin position="31"/>
        <end position="63"/>
    </location>
</feature>
<dbReference type="PROSITE" id="PS50088">
    <property type="entry name" value="ANK_REPEAT"/>
    <property type="match status" value="1"/>
</dbReference>